<dbReference type="SUPFAM" id="SSF81321">
    <property type="entry name" value="Family A G protein-coupled receptor-like"/>
    <property type="match status" value="1"/>
</dbReference>
<evidence type="ECO:0000256" key="2">
    <source>
        <dbReference type="ARBA" id="ARBA00022475"/>
    </source>
</evidence>
<comment type="subcellular location">
    <subcellularLocation>
        <location evidence="1">Cell membrane</location>
        <topology evidence="1">Multi-pass membrane protein</topology>
    </subcellularLocation>
</comment>
<dbReference type="GO" id="GO:0042277">
    <property type="term" value="F:peptide binding"/>
    <property type="evidence" value="ECO:0007669"/>
    <property type="project" value="TreeGrafter"/>
</dbReference>
<dbReference type="GO" id="GO:0004930">
    <property type="term" value="F:G protein-coupled receptor activity"/>
    <property type="evidence" value="ECO:0007669"/>
    <property type="project" value="InterPro"/>
</dbReference>
<dbReference type="EMBL" id="BDGG01000013">
    <property type="protein sequence ID" value="GAV06157.1"/>
    <property type="molecule type" value="Genomic_DNA"/>
</dbReference>
<dbReference type="GO" id="GO:0032870">
    <property type="term" value="P:cellular response to hormone stimulus"/>
    <property type="evidence" value="ECO:0007669"/>
    <property type="project" value="TreeGrafter"/>
</dbReference>
<feature type="transmembrane region" description="Helical" evidence="7">
    <location>
        <begin position="142"/>
        <end position="166"/>
    </location>
</feature>
<dbReference type="PANTHER" id="PTHR24241:SF117">
    <property type="entry name" value="G-PROTEIN COUPLED RECEPTORS FAMILY 1 PROFILE DOMAIN-CONTAINING PROTEIN"/>
    <property type="match status" value="1"/>
</dbReference>
<keyword evidence="3 7" id="KW-0812">Transmembrane</keyword>
<organism evidence="9 10">
    <name type="scientific">Ramazzottius varieornatus</name>
    <name type="common">Water bear</name>
    <name type="synonym">Tardigrade</name>
    <dbReference type="NCBI Taxonomy" id="947166"/>
    <lineage>
        <taxon>Eukaryota</taxon>
        <taxon>Metazoa</taxon>
        <taxon>Ecdysozoa</taxon>
        <taxon>Tardigrada</taxon>
        <taxon>Eutardigrada</taxon>
        <taxon>Parachela</taxon>
        <taxon>Hypsibioidea</taxon>
        <taxon>Ramazzottiidae</taxon>
        <taxon>Ramazzottius</taxon>
    </lineage>
</organism>
<evidence type="ECO:0000259" key="8">
    <source>
        <dbReference type="PROSITE" id="PS50262"/>
    </source>
</evidence>
<keyword evidence="5 7" id="KW-0472">Membrane</keyword>
<reference evidence="9 10" key="1">
    <citation type="journal article" date="2016" name="Nat. Commun.">
        <title>Extremotolerant tardigrade genome and improved radiotolerance of human cultured cells by tardigrade-unique protein.</title>
        <authorList>
            <person name="Hashimoto T."/>
            <person name="Horikawa D.D."/>
            <person name="Saito Y."/>
            <person name="Kuwahara H."/>
            <person name="Kozuka-Hata H."/>
            <person name="Shin-I T."/>
            <person name="Minakuchi Y."/>
            <person name="Ohishi K."/>
            <person name="Motoyama A."/>
            <person name="Aizu T."/>
            <person name="Enomoto A."/>
            <person name="Kondo K."/>
            <person name="Tanaka S."/>
            <person name="Hara Y."/>
            <person name="Koshikawa S."/>
            <person name="Sagara H."/>
            <person name="Miura T."/>
            <person name="Yokobori S."/>
            <person name="Miyagawa K."/>
            <person name="Suzuki Y."/>
            <person name="Kubo T."/>
            <person name="Oyama M."/>
            <person name="Kohara Y."/>
            <person name="Fujiyama A."/>
            <person name="Arakawa K."/>
            <person name="Katayama T."/>
            <person name="Toyoda A."/>
            <person name="Kunieda T."/>
        </authorList>
    </citation>
    <scope>NUCLEOTIDE SEQUENCE [LARGE SCALE GENOMIC DNA]</scope>
    <source>
        <strain evidence="9 10">YOKOZUNA-1</strain>
    </source>
</reference>
<dbReference type="OrthoDB" id="10044919at2759"/>
<gene>
    <name evidence="9" type="primary">RvY_16185-1</name>
    <name evidence="9" type="synonym">RvY_16185.1</name>
    <name evidence="9" type="ORF">RvY_16185</name>
</gene>
<protein>
    <recommendedName>
        <fullName evidence="8">G-protein coupled receptors family 1 profile domain-containing protein</fullName>
    </recommendedName>
</protein>
<dbReference type="PROSITE" id="PS50262">
    <property type="entry name" value="G_PROTEIN_RECEP_F1_2"/>
    <property type="match status" value="1"/>
</dbReference>
<sequence length="226" mass="25208">MDGHVIKNLSSTHVTSVDTGVVSNGQVILACRSHGYSASWQRKLNVTWLALCVFVAPLCAVTISGVKIATTVDVACLPLGVASPLQQPSADRRSRIVGRIKLRAIKLTVLVLLAHIFCWTPYFSVNLLNVWTDYRLKDSVPYAVILISQCTAWFSSCVNPIIYAVFNLTMDHLRSLFCRIAQKKARLTDQPFRDRVRHVNSYDSFRLNYGLVIGDPNGNQLKTESK</sequence>
<evidence type="ECO:0000256" key="4">
    <source>
        <dbReference type="ARBA" id="ARBA00022989"/>
    </source>
</evidence>
<dbReference type="PRINTS" id="PR00237">
    <property type="entry name" value="GPCRRHODOPSN"/>
</dbReference>
<proteinExistence type="predicted"/>
<dbReference type="Proteomes" id="UP000186922">
    <property type="component" value="Unassembled WGS sequence"/>
</dbReference>
<dbReference type="GO" id="GO:0005886">
    <property type="term" value="C:plasma membrane"/>
    <property type="evidence" value="ECO:0007669"/>
    <property type="project" value="UniProtKB-SubCell"/>
</dbReference>
<keyword evidence="10" id="KW-1185">Reference proteome</keyword>
<dbReference type="InterPro" id="IPR017452">
    <property type="entry name" value="GPCR_Rhodpsn_7TM"/>
</dbReference>
<dbReference type="AlphaFoldDB" id="A0A1D1VXJ3"/>
<evidence type="ECO:0000256" key="7">
    <source>
        <dbReference type="SAM" id="Phobius"/>
    </source>
</evidence>
<feature type="transmembrane region" description="Helical" evidence="7">
    <location>
        <begin position="46"/>
        <end position="66"/>
    </location>
</feature>
<evidence type="ECO:0000313" key="10">
    <source>
        <dbReference type="Proteomes" id="UP000186922"/>
    </source>
</evidence>
<dbReference type="STRING" id="947166.A0A1D1VXJ3"/>
<feature type="domain" description="G-protein coupled receptors family 1 profile" evidence="8">
    <location>
        <begin position="31"/>
        <end position="163"/>
    </location>
</feature>
<evidence type="ECO:0000313" key="9">
    <source>
        <dbReference type="EMBL" id="GAV06157.1"/>
    </source>
</evidence>
<comment type="caution">
    <text evidence="9">The sequence shown here is derived from an EMBL/GenBank/DDBJ whole genome shotgun (WGS) entry which is preliminary data.</text>
</comment>
<keyword evidence="6" id="KW-0675">Receptor</keyword>
<keyword evidence="4 7" id="KW-1133">Transmembrane helix</keyword>
<dbReference type="Pfam" id="PF00001">
    <property type="entry name" value="7tm_1"/>
    <property type="match status" value="1"/>
</dbReference>
<dbReference type="InterPro" id="IPR000276">
    <property type="entry name" value="GPCR_Rhodpsn"/>
</dbReference>
<evidence type="ECO:0000256" key="6">
    <source>
        <dbReference type="ARBA" id="ARBA00023170"/>
    </source>
</evidence>
<evidence type="ECO:0000256" key="1">
    <source>
        <dbReference type="ARBA" id="ARBA00004651"/>
    </source>
</evidence>
<feature type="transmembrane region" description="Helical" evidence="7">
    <location>
        <begin position="102"/>
        <end position="122"/>
    </location>
</feature>
<keyword evidence="2" id="KW-1003">Cell membrane</keyword>
<accession>A0A1D1VXJ3</accession>
<dbReference type="Gene3D" id="1.20.1070.10">
    <property type="entry name" value="Rhodopsin 7-helix transmembrane proteins"/>
    <property type="match status" value="1"/>
</dbReference>
<dbReference type="PANTHER" id="PTHR24241">
    <property type="entry name" value="NEUROPEPTIDE RECEPTOR-RELATED G-PROTEIN COUPLED RECEPTOR"/>
    <property type="match status" value="1"/>
</dbReference>
<evidence type="ECO:0000256" key="5">
    <source>
        <dbReference type="ARBA" id="ARBA00023136"/>
    </source>
</evidence>
<name>A0A1D1VXJ3_RAMVA</name>
<evidence type="ECO:0000256" key="3">
    <source>
        <dbReference type="ARBA" id="ARBA00022692"/>
    </source>
</evidence>
<dbReference type="PROSITE" id="PS51257">
    <property type="entry name" value="PROKAR_LIPOPROTEIN"/>
    <property type="match status" value="1"/>
</dbReference>